<dbReference type="Proteomes" id="UP001157125">
    <property type="component" value="Unassembled WGS sequence"/>
</dbReference>
<proteinExistence type="predicted"/>
<feature type="compositionally biased region" description="Low complexity" evidence="1">
    <location>
        <begin position="259"/>
        <end position="268"/>
    </location>
</feature>
<feature type="compositionally biased region" description="Low complexity" evidence="1">
    <location>
        <begin position="230"/>
        <end position="251"/>
    </location>
</feature>
<keyword evidence="4" id="KW-1185">Reference proteome</keyword>
<gene>
    <name evidence="3" type="ORF">GCM10025876_26310</name>
</gene>
<dbReference type="Gene3D" id="3.20.20.80">
    <property type="entry name" value="Glycosidases"/>
    <property type="match status" value="1"/>
</dbReference>
<name>A0ABQ6II46_9MICO</name>
<feature type="signal peptide" evidence="2">
    <location>
        <begin position="1"/>
        <end position="29"/>
    </location>
</feature>
<evidence type="ECO:0000313" key="4">
    <source>
        <dbReference type="Proteomes" id="UP001157125"/>
    </source>
</evidence>
<dbReference type="PANTHER" id="PTHR42767:SF1">
    <property type="entry name" value="ENDO-BETA-1,6-GALACTANASE-LIKE DOMAIN-CONTAINING PROTEIN"/>
    <property type="match status" value="1"/>
</dbReference>
<comment type="caution">
    <text evidence="3">The sequence shown here is derived from an EMBL/GenBank/DDBJ whole genome shotgun (WGS) entry which is preliminary data.</text>
</comment>
<evidence type="ECO:0000313" key="3">
    <source>
        <dbReference type="EMBL" id="GMA36427.1"/>
    </source>
</evidence>
<dbReference type="InterPro" id="IPR039743">
    <property type="entry name" value="6GAL/EXGAL"/>
</dbReference>
<protein>
    <submittedName>
        <fullName evidence="3">Uncharacterized protein</fullName>
    </submittedName>
</protein>
<sequence length="268" mass="28698">MSRRAITSATLIAALLGTTMVAIPTAAHAAEQVTITPNPAYAGDEFEGWGTSLVWFANATGGYPADVRQDLFDKVFGDDGLNLNIARYNIGGGNATDVPSYLRPGGAVEGWWNPDLEAEDDEGTVTATYADRDRYAAVWDGDDPASYNLDADATQRWWLDALAGTITTWEAFSNSPPYFLTESGFVSGGINNGSSEQARGRRHGRVRRLPRDRCGGASRAHTASISILWSRSTSPTPTTGPRGSVPTAGPPRRADRRAPTSAPRPRTP</sequence>
<feature type="region of interest" description="Disordered" evidence="1">
    <location>
        <begin position="190"/>
        <end position="268"/>
    </location>
</feature>
<evidence type="ECO:0000256" key="1">
    <source>
        <dbReference type="SAM" id="MobiDB-lite"/>
    </source>
</evidence>
<accession>A0ABQ6II46</accession>
<evidence type="ECO:0000256" key="2">
    <source>
        <dbReference type="SAM" id="SignalP"/>
    </source>
</evidence>
<organism evidence="3 4">
    <name type="scientific">Demequina litorisediminis</name>
    <dbReference type="NCBI Taxonomy" id="1849022"/>
    <lineage>
        <taxon>Bacteria</taxon>
        <taxon>Bacillati</taxon>
        <taxon>Actinomycetota</taxon>
        <taxon>Actinomycetes</taxon>
        <taxon>Micrococcales</taxon>
        <taxon>Demequinaceae</taxon>
        <taxon>Demequina</taxon>
    </lineage>
</organism>
<dbReference type="EMBL" id="BSUN01000001">
    <property type="protein sequence ID" value="GMA36427.1"/>
    <property type="molecule type" value="Genomic_DNA"/>
</dbReference>
<dbReference type="RefSeq" id="WP_284328561.1">
    <property type="nucleotide sequence ID" value="NZ_BSUN01000001.1"/>
</dbReference>
<reference evidence="4" key="1">
    <citation type="journal article" date="2019" name="Int. J. Syst. Evol. Microbiol.">
        <title>The Global Catalogue of Microorganisms (GCM) 10K type strain sequencing project: providing services to taxonomists for standard genome sequencing and annotation.</title>
        <authorList>
            <consortium name="The Broad Institute Genomics Platform"/>
            <consortium name="The Broad Institute Genome Sequencing Center for Infectious Disease"/>
            <person name="Wu L."/>
            <person name="Ma J."/>
        </authorList>
    </citation>
    <scope>NUCLEOTIDE SEQUENCE [LARGE SCALE GENOMIC DNA]</scope>
    <source>
        <strain evidence="4">NBRC 112299</strain>
    </source>
</reference>
<feature type="chain" id="PRO_5046576561" evidence="2">
    <location>
        <begin position="30"/>
        <end position="268"/>
    </location>
</feature>
<dbReference type="PANTHER" id="PTHR42767">
    <property type="entry name" value="ENDO-BETA-1,6-GALACTANASE"/>
    <property type="match status" value="1"/>
</dbReference>
<keyword evidence="2" id="KW-0732">Signal</keyword>